<dbReference type="AlphaFoldDB" id="D5SIX1"/>
<name>D5SIX1_STRCL</name>
<keyword evidence="2" id="KW-0614">Plasmid</keyword>
<evidence type="ECO:0000313" key="2">
    <source>
        <dbReference type="EMBL" id="EFG03864.2"/>
    </source>
</evidence>
<feature type="region of interest" description="Disordered" evidence="1">
    <location>
        <begin position="1"/>
        <end position="40"/>
    </location>
</feature>
<gene>
    <name evidence="2" type="ORF">SCLAV_p0374</name>
</gene>
<proteinExistence type="predicted"/>
<dbReference type="Proteomes" id="UP000002357">
    <property type="component" value="Plasmid pSCL4"/>
</dbReference>
<geneLocation type="plasmid" evidence="2 3">
    <name>pSCL4</name>
</geneLocation>
<accession>D5SIX1</accession>
<evidence type="ECO:0000256" key="1">
    <source>
        <dbReference type="SAM" id="MobiDB-lite"/>
    </source>
</evidence>
<keyword evidence="3" id="KW-1185">Reference proteome</keyword>
<organism evidence="2 3">
    <name type="scientific">Streptomyces clavuligerus</name>
    <dbReference type="NCBI Taxonomy" id="1901"/>
    <lineage>
        <taxon>Bacteria</taxon>
        <taxon>Bacillati</taxon>
        <taxon>Actinomycetota</taxon>
        <taxon>Actinomycetes</taxon>
        <taxon>Kitasatosporales</taxon>
        <taxon>Streptomycetaceae</taxon>
        <taxon>Streptomyces</taxon>
    </lineage>
</organism>
<dbReference type="EMBL" id="CM000914">
    <property type="protein sequence ID" value="EFG03864.2"/>
    <property type="molecule type" value="Genomic_DNA"/>
</dbReference>
<protein>
    <submittedName>
        <fullName evidence="2">Uncharacterized protein</fullName>
    </submittedName>
</protein>
<reference evidence="2 3" key="1">
    <citation type="journal article" date="2010" name="Genome Biol. Evol.">
        <title>The sequence of a 1.8-mb bacterial linear plasmid reveals a rich evolutionary reservoir of secondary metabolic pathways.</title>
        <authorList>
            <person name="Medema M.H."/>
            <person name="Trefzer A."/>
            <person name="Kovalchuk A."/>
            <person name="van den Berg M."/>
            <person name="Mueller U."/>
            <person name="Heijne W."/>
            <person name="Wu L."/>
            <person name="Alam M.T."/>
            <person name="Ronning C.M."/>
            <person name="Nierman W.C."/>
            <person name="Bovenberg R.A.L."/>
            <person name="Breitling R."/>
            <person name="Takano E."/>
        </authorList>
    </citation>
    <scope>NUCLEOTIDE SEQUENCE [LARGE SCALE GENOMIC DNA]</scope>
    <source>
        <strain evidence="3">ATCC 27064 / DSM 738 / JCM 4710 / NBRC 13307 / NCIMB 12785 / NRRL 3585 / VKM Ac-602</strain>
        <plasmid evidence="2">pSCL4</plasmid>
    </source>
</reference>
<evidence type="ECO:0000313" key="3">
    <source>
        <dbReference type="Proteomes" id="UP000002357"/>
    </source>
</evidence>
<sequence>MPGPLESRCLPRQAPSPQSRTTGRHRRRKTEANKITTTERSTTMSLRKVLTTAAVSAAIIGAGVMTAPVTQAAEKPSTTATAPTSVAAHESAQAALIWQPTGESYTRLSLCNSSGRYWSNNRPDVVTWDCRLRGGNYYLYLLIDTERFARV</sequence>